<evidence type="ECO:0000313" key="2">
    <source>
        <dbReference type="Proteomes" id="UP000434475"/>
    </source>
</evidence>
<protein>
    <submittedName>
        <fullName evidence="1">Uncharacterized protein</fullName>
    </submittedName>
</protein>
<gene>
    <name evidence="1" type="ORF">GKE97_02815</name>
</gene>
<comment type="caution">
    <text evidence="1">The sequence shown here is derived from an EMBL/GenBank/DDBJ whole genome shotgun (WGS) entry which is preliminary data.</text>
</comment>
<dbReference type="AlphaFoldDB" id="A0A6I2QX01"/>
<accession>A0A6I2QX01</accession>
<proteinExistence type="predicted"/>
<dbReference type="EMBL" id="WKPR01000003">
    <property type="protein sequence ID" value="MSB18445.1"/>
    <property type="molecule type" value="Genomic_DNA"/>
</dbReference>
<organism evidence="1 2">
    <name type="scientific">Flavonifractor plautii</name>
    <name type="common">Fusobacterium plautii</name>
    <dbReference type="NCBI Taxonomy" id="292800"/>
    <lineage>
        <taxon>Bacteria</taxon>
        <taxon>Bacillati</taxon>
        <taxon>Bacillota</taxon>
        <taxon>Clostridia</taxon>
        <taxon>Eubacteriales</taxon>
        <taxon>Oscillospiraceae</taxon>
        <taxon>Flavonifractor</taxon>
    </lineage>
</organism>
<dbReference type="Proteomes" id="UP000434475">
    <property type="component" value="Unassembled WGS sequence"/>
</dbReference>
<sequence length="119" mass="13144">MEYHGFRSVREYESECARLGFTTRRVPFHHESGAAYFALITAPPGHPTGTSIESWTLFDADETRQLLDGVINGHWANYLGKLAAHGYRPDEPAAAADPQPIPQPAAQLIDDNGQFCLAF</sequence>
<evidence type="ECO:0000313" key="1">
    <source>
        <dbReference type="EMBL" id="MSB18445.1"/>
    </source>
</evidence>
<reference evidence="1 2" key="1">
    <citation type="journal article" date="2019" name="Nat. Med.">
        <title>A library of human gut bacterial isolates paired with longitudinal multiomics data enables mechanistic microbiome research.</title>
        <authorList>
            <person name="Poyet M."/>
            <person name="Groussin M."/>
            <person name="Gibbons S.M."/>
            <person name="Avila-Pacheco J."/>
            <person name="Jiang X."/>
            <person name="Kearney S.M."/>
            <person name="Perrotta A.R."/>
            <person name="Berdy B."/>
            <person name="Zhao S."/>
            <person name="Lieberman T.D."/>
            <person name="Swanson P.K."/>
            <person name="Smith M."/>
            <person name="Roesemann S."/>
            <person name="Alexander J.E."/>
            <person name="Rich S.A."/>
            <person name="Livny J."/>
            <person name="Vlamakis H."/>
            <person name="Clish C."/>
            <person name="Bullock K."/>
            <person name="Deik A."/>
            <person name="Scott J."/>
            <person name="Pierce K.A."/>
            <person name="Xavier R.J."/>
            <person name="Alm E.J."/>
        </authorList>
    </citation>
    <scope>NUCLEOTIDE SEQUENCE [LARGE SCALE GENOMIC DNA]</scope>
    <source>
        <strain evidence="1 2">BIOML-A2</strain>
    </source>
</reference>
<dbReference type="RefSeq" id="WP_172697209.1">
    <property type="nucleotide sequence ID" value="NZ_WKPR01000003.1"/>
</dbReference>
<name>A0A6I2QX01_FLAPL</name>